<gene>
    <name evidence="2" type="ORF">SAMN05660662_2073</name>
</gene>
<name>A0A1G7KTZ7_9ACTN</name>
<dbReference type="Pfam" id="PF03992">
    <property type="entry name" value="ABM"/>
    <property type="match status" value="1"/>
</dbReference>
<protein>
    <submittedName>
        <fullName evidence="2">Heme-degrading monooxygenase HmoA</fullName>
    </submittedName>
</protein>
<evidence type="ECO:0000313" key="3">
    <source>
        <dbReference type="Proteomes" id="UP000199406"/>
    </source>
</evidence>
<dbReference type="GO" id="GO:0004497">
    <property type="term" value="F:monooxygenase activity"/>
    <property type="evidence" value="ECO:0007669"/>
    <property type="project" value="UniProtKB-KW"/>
</dbReference>
<keyword evidence="3" id="KW-1185">Reference proteome</keyword>
<dbReference type="SUPFAM" id="SSF54909">
    <property type="entry name" value="Dimeric alpha+beta barrel"/>
    <property type="match status" value="1"/>
</dbReference>
<dbReference type="PROSITE" id="PS51725">
    <property type="entry name" value="ABM"/>
    <property type="match status" value="1"/>
</dbReference>
<dbReference type="InterPro" id="IPR007138">
    <property type="entry name" value="ABM_dom"/>
</dbReference>
<dbReference type="AlphaFoldDB" id="A0A1G7KTZ7"/>
<reference evidence="3" key="1">
    <citation type="submission" date="2016-10" db="EMBL/GenBank/DDBJ databases">
        <authorList>
            <person name="Varghese N."/>
            <person name="Submissions S."/>
        </authorList>
    </citation>
    <scope>NUCLEOTIDE SEQUENCE [LARGE SCALE GENOMIC DNA]</scope>
    <source>
        <strain evidence="3">DSM 44268</strain>
    </source>
</reference>
<organism evidence="2 3">
    <name type="scientific">Blastococcus aurantiacus</name>
    <dbReference type="NCBI Taxonomy" id="1550231"/>
    <lineage>
        <taxon>Bacteria</taxon>
        <taxon>Bacillati</taxon>
        <taxon>Actinomycetota</taxon>
        <taxon>Actinomycetes</taxon>
        <taxon>Geodermatophilales</taxon>
        <taxon>Geodermatophilaceae</taxon>
        <taxon>Blastococcus</taxon>
    </lineage>
</organism>
<keyword evidence="2" id="KW-0503">Monooxygenase</keyword>
<proteinExistence type="predicted"/>
<dbReference type="InterPro" id="IPR011008">
    <property type="entry name" value="Dimeric_a/b-barrel"/>
</dbReference>
<evidence type="ECO:0000259" key="1">
    <source>
        <dbReference type="PROSITE" id="PS51725"/>
    </source>
</evidence>
<feature type="domain" description="ABM" evidence="1">
    <location>
        <begin position="2"/>
        <end position="92"/>
    </location>
</feature>
<dbReference type="OrthoDB" id="9798157at2"/>
<dbReference type="RefSeq" id="WP_091765574.1">
    <property type="nucleotide sequence ID" value="NZ_FNBT01000003.1"/>
</dbReference>
<keyword evidence="2" id="KW-0560">Oxidoreductase</keyword>
<sequence length="101" mass="11635">MILEHALLAVEPARSTAFEAAFRQARTLIAGMPGFRRLSLSRCLEREDRYLLLVEWDRLEDHTEGFRGSPAYQEWKALLHSFYDPFPVVEHFATVLTADPS</sequence>
<evidence type="ECO:0000313" key="2">
    <source>
        <dbReference type="EMBL" id="SDF40693.1"/>
    </source>
</evidence>
<dbReference type="Proteomes" id="UP000199406">
    <property type="component" value="Unassembled WGS sequence"/>
</dbReference>
<dbReference type="EMBL" id="FNBT01000003">
    <property type="protein sequence ID" value="SDF40693.1"/>
    <property type="molecule type" value="Genomic_DNA"/>
</dbReference>
<dbReference type="Gene3D" id="3.30.70.100">
    <property type="match status" value="1"/>
</dbReference>
<accession>A0A1G7KTZ7</accession>